<organism evidence="4">
    <name type="scientific">Nippostrongylus brasiliensis</name>
    <name type="common">Rat hookworm</name>
    <dbReference type="NCBI Taxonomy" id="27835"/>
    <lineage>
        <taxon>Eukaryota</taxon>
        <taxon>Metazoa</taxon>
        <taxon>Ecdysozoa</taxon>
        <taxon>Nematoda</taxon>
        <taxon>Chromadorea</taxon>
        <taxon>Rhabditida</taxon>
        <taxon>Rhabditina</taxon>
        <taxon>Rhabditomorpha</taxon>
        <taxon>Strongyloidea</taxon>
        <taxon>Heligmosomidae</taxon>
        <taxon>Nippostrongylus</taxon>
    </lineage>
</organism>
<protein>
    <submittedName>
        <fullName evidence="2 4">Uncharacterized protein</fullName>
    </submittedName>
</protein>
<dbReference type="STRING" id="27835.A0A0N4YYN9"/>
<evidence type="ECO:0000256" key="1">
    <source>
        <dbReference type="SAM" id="MobiDB-lite"/>
    </source>
</evidence>
<feature type="region of interest" description="Disordered" evidence="1">
    <location>
        <begin position="156"/>
        <end position="183"/>
    </location>
</feature>
<dbReference type="EMBL" id="UYSL01027886">
    <property type="protein sequence ID" value="VDL87152.1"/>
    <property type="molecule type" value="Genomic_DNA"/>
</dbReference>
<sequence length="183" mass="21199">MPQTSFSLKSAKQQLTRLLNEIQDLLQDGDAFKDPWQYPTESGEIFRYILYNKAKVRNIIDALAFKEQAIQMLYANATSRMEDIKKETMTEGSELECNFDLYWNEKNGDMILDTSAAMRHRLEQRIVELDCQEAASKLDILNFKDRRGTSQLYTELDQPTEHSALPITPIQHPPRHDTTETPT</sequence>
<feature type="compositionally biased region" description="Basic and acidic residues" evidence="1">
    <location>
        <begin position="174"/>
        <end position="183"/>
    </location>
</feature>
<keyword evidence="3" id="KW-1185">Reference proteome</keyword>
<accession>A0A0N4YYN9</accession>
<evidence type="ECO:0000313" key="3">
    <source>
        <dbReference type="Proteomes" id="UP000271162"/>
    </source>
</evidence>
<dbReference type="AlphaFoldDB" id="A0A0N4YYN9"/>
<reference evidence="2 3" key="2">
    <citation type="submission" date="2018-11" db="EMBL/GenBank/DDBJ databases">
        <authorList>
            <consortium name="Pathogen Informatics"/>
        </authorList>
    </citation>
    <scope>NUCLEOTIDE SEQUENCE [LARGE SCALE GENOMIC DNA]</scope>
</reference>
<dbReference type="Proteomes" id="UP000271162">
    <property type="component" value="Unassembled WGS sequence"/>
</dbReference>
<evidence type="ECO:0000313" key="2">
    <source>
        <dbReference type="EMBL" id="VDL87152.1"/>
    </source>
</evidence>
<proteinExistence type="predicted"/>
<dbReference type="WBParaSite" id="NBR_0002236101-mRNA-1">
    <property type="protein sequence ID" value="NBR_0002236101-mRNA-1"/>
    <property type="gene ID" value="NBR_0002236101"/>
</dbReference>
<reference evidence="4" key="1">
    <citation type="submission" date="2017-02" db="UniProtKB">
        <authorList>
            <consortium name="WormBaseParasite"/>
        </authorList>
    </citation>
    <scope>IDENTIFICATION</scope>
</reference>
<name>A0A0N4YYN9_NIPBR</name>
<gene>
    <name evidence="2" type="ORF">NBR_LOCUS22362</name>
</gene>
<evidence type="ECO:0000313" key="4">
    <source>
        <dbReference type="WBParaSite" id="NBR_0002236101-mRNA-1"/>
    </source>
</evidence>